<keyword evidence="2" id="KW-0732">Signal</keyword>
<dbReference type="RefSeq" id="XP_028876822.1">
    <property type="nucleotide sequence ID" value="XM_029031883.1"/>
</dbReference>
<feature type="chain" id="PRO_5012778024" description="Mucin TcMUCII" evidence="2">
    <location>
        <begin position="21"/>
        <end position="305"/>
    </location>
</feature>
<feature type="compositionally biased region" description="Polar residues" evidence="1">
    <location>
        <begin position="155"/>
        <end position="196"/>
    </location>
</feature>
<feature type="signal peptide" evidence="2">
    <location>
        <begin position="1"/>
        <end position="20"/>
    </location>
</feature>
<protein>
    <recommendedName>
        <fullName evidence="5">Mucin TcMUCII</fullName>
    </recommendedName>
</protein>
<feature type="compositionally biased region" description="Polar residues" evidence="1">
    <location>
        <begin position="214"/>
        <end position="231"/>
    </location>
</feature>
<evidence type="ECO:0000256" key="2">
    <source>
        <dbReference type="SAM" id="SignalP"/>
    </source>
</evidence>
<keyword evidence="4" id="KW-1185">Reference proteome</keyword>
<dbReference type="GeneID" id="39991663"/>
<dbReference type="EMBL" id="NBCO01000139">
    <property type="protein sequence ID" value="ORC80899.1"/>
    <property type="molecule type" value="Genomic_DNA"/>
</dbReference>
<gene>
    <name evidence="3" type="ORF">TM35_001391010</name>
</gene>
<feature type="compositionally biased region" description="Polar residues" evidence="1">
    <location>
        <begin position="134"/>
        <end position="147"/>
    </location>
</feature>
<evidence type="ECO:0008006" key="5">
    <source>
        <dbReference type="Google" id="ProtNLM"/>
    </source>
</evidence>
<feature type="compositionally biased region" description="Low complexity" evidence="1">
    <location>
        <begin position="197"/>
        <end position="213"/>
    </location>
</feature>
<dbReference type="VEuPathDB" id="TriTrypDB:TM35_001391010"/>
<feature type="compositionally biased region" description="Low complexity" evidence="1">
    <location>
        <begin position="232"/>
        <end position="252"/>
    </location>
</feature>
<organism evidence="3 4">
    <name type="scientific">Trypanosoma theileri</name>
    <dbReference type="NCBI Taxonomy" id="67003"/>
    <lineage>
        <taxon>Eukaryota</taxon>
        <taxon>Discoba</taxon>
        <taxon>Euglenozoa</taxon>
        <taxon>Kinetoplastea</taxon>
        <taxon>Metakinetoplastina</taxon>
        <taxon>Trypanosomatida</taxon>
        <taxon>Trypanosomatidae</taxon>
        <taxon>Trypanosoma</taxon>
    </lineage>
</organism>
<name>A0A1X0NDH8_9TRYP</name>
<feature type="compositionally biased region" description="Basic and acidic residues" evidence="1">
    <location>
        <begin position="87"/>
        <end position="103"/>
    </location>
</feature>
<accession>A0A1X0NDH8</accession>
<dbReference type="AlphaFoldDB" id="A0A1X0NDH8"/>
<feature type="compositionally biased region" description="Basic and acidic residues" evidence="1">
    <location>
        <begin position="110"/>
        <end position="126"/>
    </location>
</feature>
<dbReference type="Proteomes" id="UP000192257">
    <property type="component" value="Unassembled WGS sequence"/>
</dbReference>
<evidence type="ECO:0000313" key="4">
    <source>
        <dbReference type="Proteomes" id="UP000192257"/>
    </source>
</evidence>
<reference evidence="3 4" key="1">
    <citation type="submission" date="2017-03" db="EMBL/GenBank/DDBJ databases">
        <title>An alternative strategy for trypanosome survival in the mammalian bloodstream revealed through genome and transcriptome analysis of the ubiquitous bovine parasite Trypanosoma (Megatrypanum) theileri.</title>
        <authorList>
            <person name="Kelly S."/>
            <person name="Ivens A."/>
            <person name="Mott A."/>
            <person name="O'Neill E."/>
            <person name="Emms D."/>
            <person name="Macleod O."/>
            <person name="Voorheis P."/>
            <person name="Matthews J."/>
            <person name="Matthews K."/>
            <person name="Carrington M."/>
        </authorList>
    </citation>
    <scope>NUCLEOTIDE SEQUENCE [LARGE SCALE GENOMIC DNA]</scope>
    <source>
        <strain evidence="3">Edinburgh</strain>
    </source>
</reference>
<evidence type="ECO:0000313" key="3">
    <source>
        <dbReference type="EMBL" id="ORC80899.1"/>
    </source>
</evidence>
<sequence length="305" mass="32462">MMMMMMDRVMCVLAVVLCCACEYTMMAAAAHTTVNAGQPKAVMANKGPDIPEWNDFLGTAIHDYDCINKTKDTSDSGMNCTNWRNHRNGEKKHSLPDSTKSKDPEEEVEPSLHSDGDVHEDKDLTRADGGSLRPPTSHTTSKGTGSEHNAAESETAVTHTITPGSDEAQLSRNAESTLTAERGASSSTEDNQGASGNTADNTTTNNSTPADSNLTTQTPAIVDSTATPDTQENTSTTLPTSPENTTTEAPTTTPSPVPPHNSEITTIASTVQKNKPIVDSSVSPVWMRTAAPMLIVAVLFSFTVY</sequence>
<feature type="region of interest" description="Disordered" evidence="1">
    <location>
        <begin position="77"/>
        <end position="261"/>
    </location>
</feature>
<proteinExistence type="predicted"/>
<evidence type="ECO:0000256" key="1">
    <source>
        <dbReference type="SAM" id="MobiDB-lite"/>
    </source>
</evidence>
<comment type="caution">
    <text evidence="3">The sequence shown here is derived from an EMBL/GenBank/DDBJ whole genome shotgun (WGS) entry which is preliminary data.</text>
</comment>